<organism evidence="1 2">
    <name type="scientific">Lederbergia citri</name>
    <dbReference type="NCBI Taxonomy" id="2833580"/>
    <lineage>
        <taxon>Bacteria</taxon>
        <taxon>Bacillati</taxon>
        <taxon>Bacillota</taxon>
        <taxon>Bacilli</taxon>
        <taxon>Bacillales</taxon>
        <taxon>Bacillaceae</taxon>
        <taxon>Lederbergia</taxon>
    </lineage>
</organism>
<name>A0A942TCM9_9BACI</name>
<dbReference type="RefSeq" id="WP_213123531.1">
    <property type="nucleotide sequence ID" value="NZ_JAGYPG010000001.1"/>
</dbReference>
<dbReference type="SUPFAM" id="SSF54197">
    <property type="entry name" value="HIT-like"/>
    <property type="match status" value="2"/>
</dbReference>
<dbReference type="InterPro" id="IPR036265">
    <property type="entry name" value="HIT-like_sf"/>
</dbReference>
<comment type="caution">
    <text evidence="1">The sequence shown here is derived from an EMBL/GenBank/DDBJ whole genome shotgun (WGS) entry which is preliminary data.</text>
</comment>
<proteinExistence type="predicted"/>
<evidence type="ECO:0000313" key="2">
    <source>
        <dbReference type="Proteomes" id="UP000681414"/>
    </source>
</evidence>
<evidence type="ECO:0008006" key="3">
    <source>
        <dbReference type="Google" id="ProtNLM"/>
    </source>
</evidence>
<dbReference type="Gene3D" id="3.30.428.10">
    <property type="entry name" value="HIT-like"/>
    <property type="match status" value="2"/>
</dbReference>
<gene>
    <name evidence="1" type="ORF">KHA97_04550</name>
</gene>
<protein>
    <recommendedName>
        <fullName evidence="3">Galactose-1-phosphate uridylyltransferase</fullName>
    </recommendedName>
</protein>
<dbReference type="AlphaFoldDB" id="A0A942TCM9"/>
<dbReference type="Proteomes" id="UP000681414">
    <property type="component" value="Unassembled WGS sequence"/>
</dbReference>
<keyword evidence="2" id="KW-1185">Reference proteome</keyword>
<sequence length="338" mass="38532">MTIEFIKNEEWFTFLDGEGNKVERKTEIRFDPLTGESSRLVFDPGLVPTPPDYTEAAEQTSGKNCPFCSENILKMTPLFPKEITDEGRIFYGDAIVFPNLFPYSKHNGVVVFSGQHYVRLEEFTTSMIKDAFMAAQKYIEKVIETDNKAKCISINWNYLPYSGGSILHPHLHVIISDSPTNYQANVFEKVNDFKQETGLEYFSELYRKEKETAERWIGEKGSVAWLHAFSPKSHNDFIGIFTKSATLLDITEQNWTDFAEGLKSIFAALSEQGYASFNMSMALSTNETNSDPIHVRLIPRLTIGNLGTSDISYFQALHQEYLSYKAPEKVAKLARRLF</sequence>
<accession>A0A942TCM9</accession>
<dbReference type="EMBL" id="JAGYPG010000001">
    <property type="protein sequence ID" value="MBS4194341.1"/>
    <property type="molecule type" value="Genomic_DNA"/>
</dbReference>
<reference evidence="1 2" key="1">
    <citation type="submission" date="2021-05" db="EMBL/GenBank/DDBJ databases">
        <title>Novel Bacillus species.</title>
        <authorList>
            <person name="Liu G."/>
        </authorList>
    </citation>
    <scope>NUCLEOTIDE SEQUENCE [LARGE SCALE GENOMIC DNA]</scope>
    <source>
        <strain evidence="2">FJAT-49780</strain>
    </source>
</reference>
<evidence type="ECO:0000313" key="1">
    <source>
        <dbReference type="EMBL" id="MBS4194341.1"/>
    </source>
</evidence>